<evidence type="ECO:0000256" key="1">
    <source>
        <dbReference type="ARBA" id="ARBA00023015"/>
    </source>
</evidence>
<dbReference type="PROSITE" id="PS51118">
    <property type="entry name" value="HTH_HXLR"/>
    <property type="match status" value="1"/>
</dbReference>
<dbReference type="PANTHER" id="PTHR33204">
    <property type="entry name" value="TRANSCRIPTIONAL REGULATOR, MARR FAMILY"/>
    <property type="match status" value="1"/>
</dbReference>
<name>A0A518HWS1_9BACT</name>
<proteinExistence type="predicted"/>
<dbReference type="RefSeq" id="WP_145389494.1">
    <property type="nucleotide sequence ID" value="NZ_CP037423.1"/>
</dbReference>
<dbReference type="KEGG" id="snep:Enr13x_51820"/>
<reference evidence="5 6" key="1">
    <citation type="submission" date="2019-03" db="EMBL/GenBank/DDBJ databases">
        <title>Deep-cultivation of Planctomycetes and their phenomic and genomic characterization uncovers novel biology.</title>
        <authorList>
            <person name="Wiegand S."/>
            <person name="Jogler M."/>
            <person name="Boedeker C."/>
            <person name="Pinto D."/>
            <person name="Vollmers J."/>
            <person name="Rivas-Marin E."/>
            <person name="Kohn T."/>
            <person name="Peeters S.H."/>
            <person name="Heuer A."/>
            <person name="Rast P."/>
            <person name="Oberbeckmann S."/>
            <person name="Bunk B."/>
            <person name="Jeske O."/>
            <person name="Meyerdierks A."/>
            <person name="Storesund J.E."/>
            <person name="Kallscheuer N."/>
            <person name="Luecker S."/>
            <person name="Lage O.M."/>
            <person name="Pohl T."/>
            <person name="Merkel B.J."/>
            <person name="Hornburger P."/>
            <person name="Mueller R.-W."/>
            <person name="Bruemmer F."/>
            <person name="Labrenz M."/>
            <person name="Spormann A.M."/>
            <person name="Op den Camp H."/>
            <person name="Overmann J."/>
            <person name="Amann R."/>
            <person name="Jetten M.S.M."/>
            <person name="Mascher T."/>
            <person name="Medema M.H."/>
            <person name="Devos D.P."/>
            <person name="Kaster A.-K."/>
            <person name="Ovreas L."/>
            <person name="Rohde M."/>
            <person name="Galperin M.Y."/>
            <person name="Jogler C."/>
        </authorList>
    </citation>
    <scope>NUCLEOTIDE SEQUENCE [LARGE SCALE GENOMIC DNA]</scope>
    <source>
        <strain evidence="5 6">Enr13</strain>
    </source>
</reference>
<keyword evidence="2" id="KW-0238">DNA-binding</keyword>
<dbReference type="EMBL" id="CP037423">
    <property type="protein sequence ID" value="QDV45306.1"/>
    <property type="molecule type" value="Genomic_DNA"/>
</dbReference>
<dbReference type="Pfam" id="PF01638">
    <property type="entry name" value="HxlR"/>
    <property type="match status" value="1"/>
</dbReference>
<evidence type="ECO:0000256" key="3">
    <source>
        <dbReference type="ARBA" id="ARBA00023163"/>
    </source>
</evidence>
<dbReference type="PANTHER" id="PTHR33204:SF37">
    <property type="entry name" value="HTH-TYPE TRANSCRIPTIONAL REGULATOR YODB"/>
    <property type="match status" value="1"/>
</dbReference>
<evidence type="ECO:0000259" key="4">
    <source>
        <dbReference type="PROSITE" id="PS51118"/>
    </source>
</evidence>
<dbReference type="SUPFAM" id="SSF46785">
    <property type="entry name" value="Winged helix' DNA-binding domain"/>
    <property type="match status" value="1"/>
</dbReference>
<keyword evidence="1" id="KW-0805">Transcription regulation</keyword>
<evidence type="ECO:0000313" key="5">
    <source>
        <dbReference type="EMBL" id="QDV45306.1"/>
    </source>
</evidence>
<accession>A0A518HWS1</accession>
<protein>
    <submittedName>
        <fullName evidence="5">Putative HTH-type transcriptional regulator YybR</fullName>
    </submittedName>
</protein>
<dbReference type="OrthoDB" id="9791143at2"/>
<feature type="domain" description="HTH hxlR-type" evidence="4">
    <location>
        <begin position="16"/>
        <end position="114"/>
    </location>
</feature>
<evidence type="ECO:0000256" key="2">
    <source>
        <dbReference type="ARBA" id="ARBA00023125"/>
    </source>
</evidence>
<dbReference type="InterPro" id="IPR036388">
    <property type="entry name" value="WH-like_DNA-bd_sf"/>
</dbReference>
<dbReference type="InterPro" id="IPR036390">
    <property type="entry name" value="WH_DNA-bd_sf"/>
</dbReference>
<dbReference type="InterPro" id="IPR002577">
    <property type="entry name" value="HTH_HxlR"/>
</dbReference>
<evidence type="ECO:0000313" key="6">
    <source>
        <dbReference type="Proteomes" id="UP000319004"/>
    </source>
</evidence>
<keyword evidence="6" id="KW-1185">Reference proteome</keyword>
<organism evidence="5 6">
    <name type="scientific">Stieleria neptunia</name>
    <dbReference type="NCBI Taxonomy" id="2527979"/>
    <lineage>
        <taxon>Bacteria</taxon>
        <taxon>Pseudomonadati</taxon>
        <taxon>Planctomycetota</taxon>
        <taxon>Planctomycetia</taxon>
        <taxon>Pirellulales</taxon>
        <taxon>Pirellulaceae</taxon>
        <taxon>Stieleria</taxon>
    </lineage>
</organism>
<sequence>MAKKKKKQTVHRRSPCPVACTLDLLGDKWTLLVIRDLVCGKSQYKEFLASPEGIATNILADRLARLVEHGLAEKYPLPEQPGRDVYRLTQKGQSLRPVMMSLVKWGLENIDGTEARMTPKIE</sequence>
<dbReference type="GO" id="GO:0003677">
    <property type="term" value="F:DNA binding"/>
    <property type="evidence" value="ECO:0007669"/>
    <property type="project" value="UniProtKB-KW"/>
</dbReference>
<dbReference type="AlphaFoldDB" id="A0A518HWS1"/>
<dbReference type="Proteomes" id="UP000319004">
    <property type="component" value="Chromosome"/>
</dbReference>
<gene>
    <name evidence="5" type="primary">yybR_2</name>
    <name evidence="5" type="ORF">Enr13x_51820</name>
</gene>
<dbReference type="Gene3D" id="1.10.10.10">
    <property type="entry name" value="Winged helix-like DNA-binding domain superfamily/Winged helix DNA-binding domain"/>
    <property type="match status" value="1"/>
</dbReference>
<keyword evidence="3" id="KW-0804">Transcription</keyword>